<reference evidence="2" key="1">
    <citation type="submission" date="2022-06" db="EMBL/GenBank/DDBJ databases">
        <authorList>
            <person name="Berger JAMES D."/>
            <person name="Berger JAMES D."/>
        </authorList>
    </citation>
    <scope>NUCLEOTIDE SEQUENCE [LARGE SCALE GENOMIC DNA]</scope>
</reference>
<sequence length="326" mass="35366">MFLIGLFPDFLVAYGKRSSSSSLSSLIGTGTTATWTTTQSISSGFVASCSNAANDNRICGDGVVLHSSNSATSISSLISKCSDRTSATSTTTTTTTNNTNTNNSTQYLAYKLVSQSILKALKLLEVNTNNNSAVSISSGMHQSECPRHSIENQESGLCSSTITIADSCRNDGDKDDSNDDDVAATASSNDEDDVEEDLNTECDLSTNSTISLSSYIHPKVMSSSIESDRVDCHRHNYSKLTEPPLHVHSHSSTEPMENDKASFTNSFNELFYSSTVSSLHRRQDDNSCDAFHRNFPVNKNYAKVGIKVVVIVVVLVIRILFDEYLI</sequence>
<dbReference type="WBParaSite" id="TREG1_114060.1">
    <property type="protein sequence ID" value="TREG1_114060.1"/>
    <property type="gene ID" value="TREG1_114060"/>
</dbReference>
<dbReference type="AlphaFoldDB" id="A0AA85IX54"/>
<protein>
    <submittedName>
        <fullName evidence="3">Uncharacterized protein</fullName>
    </submittedName>
</protein>
<evidence type="ECO:0000313" key="2">
    <source>
        <dbReference type="Proteomes" id="UP000050795"/>
    </source>
</evidence>
<feature type="region of interest" description="Disordered" evidence="1">
    <location>
        <begin position="169"/>
        <end position="201"/>
    </location>
</feature>
<evidence type="ECO:0000256" key="1">
    <source>
        <dbReference type="SAM" id="MobiDB-lite"/>
    </source>
</evidence>
<keyword evidence="2" id="KW-1185">Reference proteome</keyword>
<organism evidence="2 3">
    <name type="scientific">Trichobilharzia regenti</name>
    <name type="common">Nasal bird schistosome</name>
    <dbReference type="NCBI Taxonomy" id="157069"/>
    <lineage>
        <taxon>Eukaryota</taxon>
        <taxon>Metazoa</taxon>
        <taxon>Spiralia</taxon>
        <taxon>Lophotrochozoa</taxon>
        <taxon>Platyhelminthes</taxon>
        <taxon>Trematoda</taxon>
        <taxon>Digenea</taxon>
        <taxon>Strigeidida</taxon>
        <taxon>Schistosomatoidea</taxon>
        <taxon>Schistosomatidae</taxon>
        <taxon>Trichobilharzia</taxon>
    </lineage>
</organism>
<feature type="compositionally biased region" description="Acidic residues" evidence="1">
    <location>
        <begin position="189"/>
        <end position="200"/>
    </location>
</feature>
<reference evidence="3" key="2">
    <citation type="submission" date="2023-11" db="UniProtKB">
        <authorList>
            <consortium name="WormBaseParasite"/>
        </authorList>
    </citation>
    <scope>IDENTIFICATION</scope>
</reference>
<accession>A0AA85IX54</accession>
<feature type="compositionally biased region" description="Acidic residues" evidence="1">
    <location>
        <begin position="173"/>
        <end position="182"/>
    </location>
</feature>
<proteinExistence type="predicted"/>
<dbReference type="Proteomes" id="UP000050795">
    <property type="component" value="Unassembled WGS sequence"/>
</dbReference>
<evidence type="ECO:0000313" key="3">
    <source>
        <dbReference type="WBParaSite" id="TREG1_114060.1"/>
    </source>
</evidence>
<name>A0AA85IX54_TRIRE</name>